<dbReference type="KEGG" id="snw:BBN63_30095"/>
<dbReference type="InterPro" id="IPR005153">
    <property type="entry name" value="MbtH-like_dom"/>
</dbReference>
<gene>
    <name evidence="2" type="ORF">BBN63_30095</name>
</gene>
<reference evidence="2 3" key="1">
    <citation type="submission" date="2016-11" db="EMBL/GenBank/DDBJ databases">
        <title>Complete genome sequence of Streptomyces niveus SCSIO 3406.</title>
        <authorList>
            <person name="Zhu Q."/>
            <person name="Cheng W."/>
            <person name="Song Y."/>
            <person name="Li Q."/>
            <person name="Ju J."/>
        </authorList>
    </citation>
    <scope>NUCLEOTIDE SEQUENCE [LARGE SCALE GENOMIC DNA]</scope>
    <source>
        <strain evidence="2 3">SCSIO 3406</strain>
    </source>
</reference>
<organism evidence="2 3">
    <name type="scientific">Streptomyces niveus</name>
    <name type="common">Streptomyces spheroides</name>
    <dbReference type="NCBI Taxonomy" id="193462"/>
    <lineage>
        <taxon>Bacteria</taxon>
        <taxon>Bacillati</taxon>
        <taxon>Actinomycetota</taxon>
        <taxon>Actinomycetes</taxon>
        <taxon>Kitasatosporales</taxon>
        <taxon>Streptomycetaceae</taxon>
        <taxon>Streptomyces</taxon>
    </lineage>
</organism>
<keyword evidence="3" id="KW-1185">Reference proteome</keyword>
<dbReference type="InterPro" id="IPR038020">
    <property type="entry name" value="MbtH-like_sf"/>
</dbReference>
<dbReference type="Pfam" id="PF03621">
    <property type="entry name" value="MbtH"/>
    <property type="match status" value="1"/>
</dbReference>
<sequence length="66" mass="7479">MGIDDADTVFQVVTNEQDQYSIWFADRAVPAGWAANGPAGTKQECLKHIERVWTDMRPRSVRERSA</sequence>
<dbReference type="PANTHER" id="PTHR38444">
    <property type="entry name" value="ENTEROBACTIN BIOSYNTHESIS PROTEIN YBDZ"/>
    <property type="match status" value="1"/>
</dbReference>
<dbReference type="OrthoDB" id="7584480at2"/>
<feature type="domain" description="MbtH-like" evidence="1">
    <location>
        <begin position="1"/>
        <end position="51"/>
    </location>
</feature>
<evidence type="ECO:0000313" key="3">
    <source>
        <dbReference type="Proteomes" id="UP000189677"/>
    </source>
</evidence>
<dbReference type="RefSeq" id="WP_078078457.1">
    <property type="nucleotide sequence ID" value="NZ_CP018047.1"/>
</dbReference>
<dbReference type="PANTHER" id="PTHR38444:SF1">
    <property type="entry name" value="ENTEROBACTIN BIOSYNTHESIS PROTEIN YBDZ"/>
    <property type="match status" value="1"/>
</dbReference>
<evidence type="ECO:0000259" key="1">
    <source>
        <dbReference type="SMART" id="SM00923"/>
    </source>
</evidence>
<dbReference type="GO" id="GO:0019290">
    <property type="term" value="P:siderophore biosynthetic process"/>
    <property type="evidence" value="ECO:0007669"/>
    <property type="project" value="TreeGrafter"/>
</dbReference>
<dbReference type="AlphaFoldDB" id="A0A1U9QZW2"/>
<dbReference type="SUPFAM" id="SSF160582">
    <property type="entry name" value="MbtH-like"/>
    <property type="match status" value="1"/>
</dbReference>
<dbReference type="EMBL" id="CP018047">
    <property type="protein sequence ID" value="AQU69808.1"/>
    <property type="molecule type" value="Genomic_DNA"/>
</dbReference>
<protein>
    <submittedName>
        <fullName evidence="2">MbtH family protein</fullName>
    </submittedName>
</protein>
<dbReference type="Gene3D" id="3.90.820.10">
    <property type="entry name" value="Structural Genomics, Unknown Function 30-nov-00 1gh9 Mol_id"/>
    <property type="match status" value="1"/>
</dbReference>
<dbReference type="Proteomes" id="UP000189677">
    <property type="component" value="Chromosome"/>
</dbReference>
<accession>A0A1U9QZW2</accession>
<name>A0A1U9QZW2_STRNV</name>
<dbReference type="GO" id="GO:0005829">
    <property type="term" value="C:cytosol"/>
    <property type="evidence" value="ECO:0007669"/>
    <property type="project" value="TreeGrafter"/>
</dbReference>
<proteinExistence type="predicted"/>
<evidence type="ECO:0000313" key="2">
    <source>
        <dbReference type="EMBL" id="AQU69808.1"/>
    </source>
</evidence>
<dbReference type="SMART" id="SM00923">
    <property type="entry name" value="MbtH"/>
    <property type="match status" value="1"/>
</dbReference>
<dbReference type="InterPro" id="IPR037407">
    <property type="entry name" value="MLP_fam"/>
</dbReference>